<dbReference type="EMBL" id="JACQMJ010000004">
    <property type="protein sequence ID" value="MBI4132083.1"/>
    <property type="molecule type" value="Genomic_DNA"/>
</dbReference>
<comment type="caution">
    <text evidence="1">The sequence shown here is derived from an EMBL/GenBank/DDBJ whole genome shotgun (WGS) entry which is preliminary data.</text>
</comment>
<reference evidence="1" key="1">
    <citation type="submission" date="2020-07" db="EMBL/GenBank/DDBJ databases">
        <title>Huge and variable diversity of episymbiotic CPR bacteria and DPANN archaea in groundwater ecosystems.</title>
        <authorList>
            <person name="He C.Y."/>
            <person name="Keren R."/>
            <person name="Whittaker M."/>
            <person name="Farag I.F."/>
            <person name="Doudna J."/>
            <person name="Cate J.H.D."/>
            <person name="Banfield J.F."/>
        </authorList>
    </citation>
    <scope>NUCLEOTIDE SEQUENCE</scope>
    <source>
        <strain evidence="1">NC_groundwater_1226_Ag_S-0.1um_59_124</strain>
    </source>
</reference>
<evidence type="ECO:0000313" key="1">
    <source>
        <dbReference type="EMBL" id="MBI4132083.1"/>
    </source>
</evidence>
<organism evidence="1 2">
    <name type="scientific">Candidatus Sungiibacteriota bacterium</name>
    <dbReference type="NCBI Taxonomy" id="2750080"/>
    <lineage>
        <taxon>Bacteria</taxon>
        <taxon>Candidatus Sungiibacteriota</taxon>
    </lineage>
</organism>
<name>A0A932YXL5_9BACT</name>
<protein>
    <submittedName>
        <fullName evidence="1">Uncharacterized protein</fullName>
    </submittedName>
</protein>
<evidence type="ECO:0000313" key="2">
    <source>
        <dbReference type="Proteomes" id="UP000704960"/>
    </source>
</evidence>
<sequence>MRACVEHLATEREVQIVLFSEGVLPEDELEAQALLAVLWHADRDPDAFNFPIENVRILNKVGFWPVGDPFVAVGAIHRRAELVEIG</sequence>
<proteinExistence type="predicted"/>
<gene>
    <name evidence="1" type="ORF">HY474_00445</name>
</gene>
<accession>A0A932YXL5</accession>
<dbReference type="Proteomes" id="UP000704960">
    <property type="component" value="Unassembled WGS sequence"/>
</dbReference>
<dbReference type="AlphaFoldDB" id="A0A932YXL5"/>